<accession>A0A8H5CFI3</accession>
<dbReference type="EMBL" id="JAACJM010000173">
    <property type="protein sequence ID" value="KAF5340806.1"/>
    <property type="molecule type" value="Genomic_DNA"/>
</dbReference>
<reference evidence="2 3" key="1">
    <citation type="journal article" date="2020" name="ISME J.">
        <title>Uncovering the hidden diversity of litter-decomposition mechanisms in mushroom-forming fungi.</title>
        <authorList>
            <person name="Floudas D."/>
            <person name="Bentzer J."/>
            <person name="Ahren D."/>
            <person name="Johansson T."/>
            <person name="Persson P."/>
            <person name="Tunlid A."/>
        </authorList>
    </citation>
    <scope>NUCLEOTIDE SEQUENCE [LARGE SCALE GENOMIC DNA]</scope>
    <source>
        <strain evidence="2 3">CBS 291.85</strain>
    </source>
</reference>
<proteinExistence type="predicted"/>
<gene>
    <name evidence="2" type="ORF">D9758_017654</name>
</gene>
<evidence type="ECO:0000256" key="1">
    <source>
        <dbReference type="SAM" id="MobiDB-lite"/>
    </source>
</evidence>
<dbReference type="AlphaFoldDB" id="A0A8H5CFI3"/>
<name>A0A8H5CFI3_9AGAR</name>
<sequence length="168" mass="19262">MFLAFAIFDTGQLSRDQLAFTDFMIHLQYHQHRDRNLALLTSTTTDCPSPKSEHAHTPTSTSTSTSFDDSVDCPILRFNFRDSDPVSIPMESAKVDVAWLSECWTENHEGFDYERVLKELRRRKGEEDPMYVFAVLPNGEELEKFTKLTRVGPRLAIEEEGIALTDDE</sequence>
<evidence type="ECO:0000313" key="2">
    <source>
        <dbReference type="EMBL" id="KAF5340806.1"/>
    </source>
</evidence>
<protein>
    <submittedName>
        <fullName evidence="2">Uncharacterized protein</fullName>
    </submittedName>
</protein>
<dbReference type="Proteomes" id="UP000559256">
    <property type="component" value="Unassembled WGS sequence"/>
</dbReference>
<organism evidence="2 3">
    <name type="scientific">Tetrapyrgos nigripes</name>
    <dbReference type="NCBI Taxonomy" id="182062"/>
    <lineage>
        <taxon>Eukaryota</taxon>
        <taxon>Fungi</taxon>
        <taxon>Dikarya</taxon>
        <taxon>Basidiomycota</taxon>
        <taxon>Agaricomycotina</taxon>
        <taxon>Agaricomycetes</taxon>
        <taxon>Agaricomycetidae</taxon>
        <taxon>Agaricales</taxon>
        <taxon>Marasmiineae</taxon>
        <taxon>Marasmiaceae</taxon>
        <taxon>Tetrapyrgos</taxon>
    </lineage>
</organism>
<evidence type="ECO:0000313" key="3">
    <source>
        <dbReference type="Proteomes" id="UP000559256"/>
    </source>
</evidence>
<feature type="region of interest" description="Disordered" evidence="1">
    <location>
        <begin position="42"/>
        <end position="67"/>
    </location>
</feature>
<comment type="caution">
    <text evidence="2">The sequence shown here is derived from an EMBL/GenBank/DDBJ whole genome shotgun (WGS) entry which is preliminary data.</text>
</comment>
<keyword evidence="3" id="KW-1185">Reference proteome</keyword>